<feature type="region of interest" description="Disordered" evidence="1">
    <location>
        <begin position="70"/>
        <end position="92"/>
    </location>
</feature>
<evidence type="ECO:0000313" key="3">
    <source>
        <dbReference type="Proteomes" id="UP001362899"/>
    </source>
</evidence>
<feature type="compositionally biased region" description="Basic and acidic residues" evidence="1">
    <location>
        <begin position="77"/>
        <end position="92"/>
    </location>
</feature>
<keyword evidence="3" id="KW-1185">Reference proteome</keyword>
<proteinExistence type="predicted"/>
<dbReference type="AlphaFoldDB" id="A0AAV5RGH2"/>
<gene>
    <name evidence="2" type="ORF">DASB73_011860</name>
</gene>
<dbReference type="Proteomes" id="UP001362899">
    <property type="component" value="Unassembled WGS sequence"/>
</dbReference>
<protein>
    <recommendedName>
        <fullName evidence="4">DNA recombination protein RmuC</fullName>
    </recommendedName>
</protein>
<name>A0AAV5RGH2_STABA</name>
<sequence>MQSPLTTLYNTVKSARDFASEQLHTFLEELEQFKQARTVVESSINSAAEAYNSRNRELAALRDKSILNDYDDADLSDNDKQDVSTERIFPHS</sequence>
<accession>A0AAV5RGH2</accession>
<organism evidence="2 3">
    <name type="scientific">Starmerella bacillaris</name>
    <name type="common">Yeast</name>
    <name type="synonym">Candida zemplinina</name>
    <dbReference type="NCBI Taxonomy" id="1247836"/>
    <lineage>
        <taxon>Eukaryota</taxon>
        <taxon>Fungi</taxon>
        <taxon>Dikarya</taxon>
        <taxon>Ascomycota</taxon>
        <taxon>Saccharomycotina</taxon>
        <taxon>Dipodascomycetes</taxon>
        <taxon>Dipodascales</taxon>
        <taxon>Trichomonascaceae</taxon>
        <taxon>Starmerella</taxon>
    </lineage>
</organism>
<dbReference type="EMBL" id="BTGC01000003">
    <property type="protein sequence ID" value="GMM50228.1"/>
    <property type="molecule type" value="Genomic_DNA"/>
</dbReference>
<comment type="caution">
    <text evidence="2">The sequence shown here is derived from an EMBL/GenBank/DDBJ whole genome shotgun (WGS) entry which is preliminary data.</text>
</comment>
<evidence type="ECO:0000256" key="1">
    <source>
        <dbReference type="SAM" id="MobiDB-lite"/>
    </source>
</evidence>
<reference evidence="2 3" key="1">
    <citation type="journal article" date="2023" name="Elife">
        <title>Identification of key yeast species and microbe-microbe interactions impacting larval growth of Drosophila in the wild.</title>
        <authorList>
            <person name="Mure A."/>
            <person name="Sugiura Y."/>
            <person name="Maeda R."/>
            <person name="Honda K."/>
            <person name="Sakurai N."/>
            <person name="Takahashi Y."/>
            <person name="Watada M."/>
            <person name="Katoh T."/>
            <person name="Gotoh A."/>
            <person name="Gotoh Y."/>
            <person name="Taniguchi I."/>
            <person name="Nakamura K."/>
            <person name="Hayashi T."/>
            <person name="Katayama T."/>
            <person name="Uemura T."/>
            <person name="Hattori Y."/>
        </authorList>
    </citation>
    <scope>NUCLEOTIDE SEQUENCE [LARGE SCALE GENOMIC DNA]</scope>
    <source>
        <strain evidence="2 3">SB-73</strain>
    </source>
</reference>
<evidence type="ECO:0000313" key="2">
    <source>
        <dbReference type="EMBL" id="GMM50228.1"/>
    </source>
</evidence>
<evidence type="ECO:0008006" key="4">
    <source>
        <dbReference type="Google" id="ProtNLM"/>
    </source>
</evidence>